<dbReference type="Proteomes" id="UP001341840">
    <property type="component" value="Unassembled WGS sequence"/>
</dbReference>
<evidence type="ECO:0000313" key="2">
    <source>
        <dbReference type="Proteomes" id="UP001341840"/>
    </source>
</evidence>
<dbReference type="EMBL" id="JASCZI010120832">
    <property type="protein sequence ID" value="MED6155024.1"/>
    <property type="molecule type" value="Genomic_DNA"/>
</dbReference>
<organism evidence="1 2">
    <name type="scientific">Stylosanthes scabra</name>
    <dbReference type="NCBI Taxonomy" id="79078"/>
    <lineage>
        <taxon>Eukaryota</taxon>
        <taxon>Viridiplantae</taxon>
        <taxon>Streptophyta</taxon>
        <taxon>Embryophyta</taxon>
        <taxon>Tracheophyta</taxon>
        <taxon>Spermatophyta</taxon>
        <taxon>Magnoliopsida</taxon>
        <taxon>eudicotyledons</taxon>
        <taxon>Gunneridae</taxon>
        <taxon>Pentapetalae</taxon>
        <taxon>rosids</taxon>
        <taxon>fabids</taxon>
        <taxon>Fabales</taxon>
        <taxon>Fabaceae</taxon>
        <taxon>Papilionoideae</taxon>
        <taxon>50 kb inversion clade</taxon>
        <taxon>dalbergioids sensu lato</taxon>
        <taxon>Dalbergieae</taxon>
        <taxon>Pterocarpus clade</taxon>
        <taxon>Stylosanthes</taxon>
    </lineage>
</organism>
<comment type="caution">
    <text evidence="1">The sequence shown here is derived from an EMBL/GenBank/DDBJ whole genome shotgun (WGS) entry which is preliminary data.</text>
</comment>
<protein>
    <submittedName>
        <fullName evidence="1">Uncharacterized protein</fullName>
    </submittedName>
</protein>
<accession>A0ABU6U2M7</accession>
<gene>
    <name evidence="1" type="ORF">PIB30_001706</name>
</gene>
<sequence length="82" mass="9210">MACANPAFLKNRINTSDSGIVRLFHGHVQRGCNVVVILVLSVDIGRAHRHCTSKNASRARYSTNKNVSYLMWIRLLLLSESK</sequence>
<evidence type="ECO:0000313" key="1">
    <source>
        <dbReference type="EMBL" id="MED6155024.1"/>
    </source>
</evidence>
<name>A0ABU6U2M7_9FABA</name>
<reference evidence="1 2" key="1">
    <citation type="journal article" date="2023" name="Plants (Basel)">
        <title>Bridging the Gap: Combining Genomics and Transcriptomics Approaches to Understand Stylosanthes scabra, an Orphan Legume from the Brazilian Caatinga.</title>
        <authorList>
            <person name="Ferreira-Neto J.R.C."/>
            <person name="da Silva M.D."/>
            <person name="Binneck E."/>
            <person name="de Melo N.F."/>
            <person name="da Silva R.H."/>
            <person name="de Melo A.L.T.M."/>
            <person name="Pandolfi V."/>
            <person name="Bustamante F.O."/>
            <person name="Brasileiro-Vidal A.C."/>
            <person name="Benko-Iseppon A.M."/>
        </authorList>
    </citation>
    <scope>NUCLEOTIDE SEQUENCE [LARGE SCALE GENOMIC DNA]</scope>
    <source>
        <tissue evidence="1">Leaves</tissue>
    </source>
</reference>
<proteinExistence type="predicted"/>
<keyword evidence="2" id="KW-1185">Reference proteome</keyword>